<evidence type="ECO:0000256" key="5">
    <source>
        <dbReference type="ARBA" id="ARBA00022729"/>
    </source>
</evidence>
<gene>
    <name evidence="11" type="primary">ga24528</name>
    <name evidence="11" type="ORF">PR202_ga24528</name>
</gene>
<comment type="caution">
    <text evidence="11">The sequence shown here is derived from an EMBL/GenBank/DDBJ whole genome shotgun (WGS) entry which is preliminary data.</text>
</comment>
<dbReference type="CDD" id="cd22209">
    <property type="entry name" value="EMC10"/>
    <property type="match status" value="1"/>
</dbReference>
<dbReference type="GO" id="GO:0005789">
    <property type="term" value="C:endoplasmic reticulum membrane"/>
    <property type="evidence" value="ECO:0007669"/>
    <property type="project" value="UniProtKB-SubCell"/>
</dbReference>
<comment type="subcellular location">
    <subcellularLocation>
        <location evidence="1">Endoplasmic reticulum membrane</location>
        <topology evidence="1">Single-pass type I membrane protein</topology>
    </subcellularLocation>
</comment>
<evidence type="ECO:0000256" key="1">
    <source>
        <dbReference type="ARBA" id="ARBA00004115"/>
    </source>
</evidence>
<proteinExistence type="inferred from homology"/>
<comment type="similarity">
    <text evidence="2">Belongs to the EMC10 family.</text>
</comment>
<dbReference type="Proteomes" id="UP001054889">
    <property type="component" value="Unassembled WGS sequence"/>
</dbReference>
<name>A0AAV5D953_ELECO</name>
<reference evidence="11" key="2">
    <citation type="submission" date="2021-12" db="EMBL/GenBank/DDBJ databases">
        <title>Resequencing data analysis of finger millet.</title>
        <authorList>
            <person name="Hatakeyama M."/>
            <person name="Aluri S."/>
            <person name="Balachadran M.T."/>
            <person name="Sivarajan S.R."/>
            <person name="Poveda L."/>
            <person name="Shimizu-Inatsugi R."/>
            <person name="Schlapbach R."/>
            <person name="Sreeman S.M."/>
            <person name="Shimizu K.K."/>
        </authorList>
    </citation>
    <scope>NUCLEOTIDE SEQUENCE</scope>
</reference>
<evidence type="ECO:0000256" key="10">
    <source>
        <dbReference type="SAM" id="SignalP"/>
    </source>
</evidence>
<feature type="chain" id="PRO_5043887500" description="ER membrane protein complex subunit 10" evidence="10">
    <location>
        <begin position="26"/>
        <end position="379"/>
    </location>
</feature>
<organism evidence="11 12">
    <name type="scientific">Eleusine coracana subsp. coracana</name>
    <dbReference type="NCBI Taxonomy" id="191504"/>
    <lineage>
        <taxon>Eukaryota</taxon>
        <taxon>Viridiplantae</taxon>
        <taxon>Streptophyta</taxon>
        <taxon>Embryophyta</taxon>
        <taxon>Tracheophyta</taxon>
        <taxon>Spermatophyta</taxon>
        <taxon>Magnoliopsida</taxon>
        <taxon>Liliopsida</taxon>
        <taxon>Poales</taxon>
        <taxon>Poaceae</taxon>
        <taxon>PACMAD clade</taxon>
        <taxon>Chloridoideae</taxon>
        <taxon>Cynodonteae</taxon>
        <taxon>Eleusininae</taxon>
        <taxon>Eleusine</taxon>
    </lineage>
</organism>
<dbReference type="Pfam" id="PF21203">
    <property type="entry name" value="ECM10"/>
    <property type="match status" value="1"/>
</dbReference>
<evidence type="ECO:0000256" key="8">
    <source>
        <dbReference type="ARBA" id="ARBA00023136"/>
    </source>
</evidence>
<keyword evidence="5 10" id="KW-0732">Signal</keyword>
<evidence type="ECO:0000256" key="2">
    <source>
        <dbReference type="ARBA" id="ARBA00007695"/>
    </source>
</evidence>
<feature type="signal peptide" evidence="10">
    <location>
        <begin position="1"/>
        <end position="25"/>
    </location>
</feature>
<dbReference type="AlphaFoldDB" id="A0AAV5D953"/>
<keyword evidence="8" id="KW-0472">Membrane</keyword>
<dbReference type="EMBL" id="BQKI01000013">
    <property type="protein sequence ID" value="GJN06771.1"/>
    <property type="molecule type" value="Genomic_DNA"/>
</dbReference>
<accession>A0AAV5D953</accession>
<sequence>MATPRRRLLLLALLAAVLSFSLVSAFQSDELVLNDDDEFEGVGARPASPSPPVAPAVSSRRRSADASPAGAGESNAVQFTLEHDLGDGKGFVPAGSFSARLKSTAHGSQTLTKLRFTRNELAKEDKDAFKKLLQEDGFYTIRLPSNVLDPKRNDYVVSSIKARCIPRDSLDEHIVIHMDGVNILAVNYGSVGGCQYPRPMKLVSSITRIPSKWTFNSYTVLKTAEQAPRLASNLTIKVVSSCSSCAPKHLLTNLSTLGMPCFASQGHEELVHPSMSLILLMSLHELSRAGTPCHYILTKFLACRTPSFADQLIEAENGLGEVMKPPEKSFWAKYWMYIIPLGLIVMNAVTAAANIPEEQAAGQGQAGAQRAPAAAARRR</sequence>
<reference evidence="11" key="1">
    <citation type="journal article" date="2018" name="DNA Res.">
        <title>Multiple hybrid de novo genome assembly of finger millet, an orphan allotetraploid crop.</title>
        <authorList>
            <person name="Hatakeyama M."/>
            <person name="Aluri S."/>
            <person name="Balachadran M.T."/>
            <person name="Sivarajan S.R."/>
            <person name="Patrignani A."/>
            <person name="Gruter S."/>
            <person name="Poveda L."/>
            <person name="Shimizu-Inatsugi R."/>
            <person name="Baeten J."/>
            <person name="Francoijs K.J."/>
            <person name="Nataraja K.N."/>
            <person name="Reddy Y.A.N."/>
            <person name="Phadnis S."/>
            <person name="Ravikumar R.L."/>
            <person name="Schlapbach R."/>
            <person name="Sreeman S.M."/>
            <person name="Shimizu K.K."/>
        </authorList>
    </citation>
    <scope>NUCLEOTIDE SEQUENCE</scope>
</reference>
<evidence type="ECO:0000256" key="7">
    <source>
        <dbReference type="ARBA" id="ARBA00022989"/>
    </source>
</evidence>
<evidence type="ECO:0000313" key="11">
    <source>
        <dbReference type="EMBL" id="GJN06771.1"/>
    </source>
</evidence>
<feature type="region of interest" description="Disordered" evidence="9">
    <location>
        <begin position="41"/>
        <end position="73"/>
    </location>
</feature>
<evidence type="ECO:0000256" key="4">
    <source>
        <dbReference type="ARBA" id="ARBA00022692"/>
    </source>
</evidence>
<feature type="region of interest" description="Disordered" evidence="9">
    <location>
        <begin position="359"/>
        <end position="379"/>
    </location>
</feature>
<keyword evidence="7" id="KW-1133">Transmembrane helix</keyword>
<evidence type="ECO:0000256" key="6">
    <source>
        <dbReference type="ARBA" id="ARBA00022824"/>
    </source>
</evidence>
<dbReference type="PANTHER" id="PTHR21397">
    <property type="entry name" value="CHROMATIN COMPLEXES SUBUNIT BAP18-RELATED"/>
    <property type="match status" value="1"/>
</dbReference>
<keyword evidence="6" id="KW-0256">Endoplasmic reticulum</keyword>
<evidence type="ECO:0000313" key="12">
    <source>
        <dbReference type="Proteomes" id="UP001054889"/>
    </source>
</evidence>
<evidence type="ECO:0000256" key="9">
    <source>
        <dbReference type="SAM" id="MobiDB-lite"/>
    </source>
</evidence>
<evidence type="ECO:0000256" key="3">
    <source>
        <dbReference type="ARBA" id="ARBA00020105"/>
    </source>
</evidence>
<dbReference type="PANTHER" id="PTHR21397:SF4">
    <property type="entry name" value="ER MEMBRANE PROTEIN COMPLEX SUBUNIT 10"/>
    <property type="match status" value="1"/>
</dbReference>
<protein>
    <recommendedName>
        <fullName evidence="3">ER membrane protein complex subunit 10</fullName>
    </recommendedName>
</protein>
<keyword evidence="4" id="KW-0812">Transmembrane</keyword>
<keyword evidence="12" id="KW-1185">Reference proteome</keyword>